<evidence type="ECO:0000313" key="2">
    <source>
        <dbReference type="Proteomes" id="UP000233742"/>
    </source>
</evidence>
<dbReference type="RefSeq" id="WP_101459035.1">
    <property type="nucleotide sequence ID" value="NZ_CP025408.1"/>
</dbReference>
<sequence>MTKLTDTQTLILTRASARPGSLALPLPDGLHGAAAKMAIGRMIKLGLIEEVEANLRHKEPLWRETGDGHGTTLIATPEGLAAVGIDPVVVKTMAGLRDAKPEAIAASQRPGTKQARLIAMLQAEGGATIAEIAEATGWQHHSIRGAISGSLKKKLGLTVTSEKVDGRGRIYRLALSE</sequence>
<gene>
    <name evidence="1" type="ORF">CUV01_02210</name>
</gene>
<dbReference type="InterPro" id="IPR021880">
    <property type="entry name" value="DUF3489"/>
</dbReference>
<dbReference type="EMBL" id="CP025408">
    <property type="protein sequence ID" value="AUH32360.1"/>
    <property type="molecule type" value="Genomic_DNA"/>
</dbReference>
<dbReference type="KEGG" id="paro:CUV01_02210"/>
<organism evidence="1 2">
    <name type="scientific">Paracoccus tegillarcae</name>
    <dbReference type="NCBI Taxonomy" id="1529068"/>
    <lineage>
        <taxon>Bacteria</taxon>
        <taxon>Pseudomonadati</taxon>
        <taxon>Pseudomonadota</taxon>
        <taxon>Alphaproteobacteria</taxon>
        <taxon>Rhodobacterales</taxon>
        <taxon>Paracoccaceae</taxon>
        <taxon>Paracoccus</taxon>
    </lineage>
</organism>
<accession>A0A2K9EBT0</accession>
<name>A0A2K9EBT0_9RHOB</name>
<dbReference type="OrthoDB" id="7206991at2"/>
<dbReference type="Proteomes" id="UP000233742">
    <property type="component" value="Chromosome"/>
</dbReference>
<evidence type="ECO:0000313" key="1">
    <source>
        <dbReference type="EMBL" id="AUH32360.1"/>
    </source>
</evidence>
<reference evidence="1 2" key="1">
    <citation type="submission" date="2017-12" db="EMBL/GenBank/DDBJ databases">
        <authorList>
            <person name="Hurst M.R.H."/>
        </authorList>
    </citation>
    <scope>NUCLEOTIDE SEQUENCE [LARGE SCALE GENOMIC DNA]</scope>
    <source>
        <strain evidence="1 2">BM15</strain>
    </source>
</reference>
<dbReference type="Pfam" id="PF11994">
    <property type="entry name" value="DUF3489"/>
    <property type="match status" value="1"/>
</dbReference>
<proteinExistence type="predicted"/>
<protein>
    <recommendedName>
        <fullName evidence="3">DUF3489 domain-containing protein</fullName>
    </recommendedName>
</protein>
<dbReference type="AlphaFoldDB" id="A0A2K9EBT0"/>
<evidence type="ECO:0008006" key="3">
    <source>
        <dbReference type="Google" id="ProtNLM"/>
    </source>
</evidence>
<keyword evidence="2" id="KW-1185">Reference proteome</keyword>